<proteinExistence type="predicted"/>
<comment type="caution">
    <text evidence="1">The sequence shown here is derived from an EMBL/GenBank/DDBJ whole genome shotgun (WGS) entry which is preliminary data.</text>
</comment>
<dbReference type="EMBL" id="BJYS01000018">
    <property type="protein sequence ID" value="GEO04907.1"/>
    <property type="molecule type" value="Genomic_DNA"/>
</dbReference>
<dbReference type="Proteomes" id="UP000321532">
    <property type="component" value="Unassembled WGS sequence"/>
</dbReference>
<organism evidence="1 2">
    <name type="scientific">Adhaeribacter aerolatus</name>
    <dbReference type="NCBI Taxonomy" id="670289"/>
    <lineage>
        <taxon>Bacteria</taxon>
        <taxon>Pseudomonadati</taxon>
        <taxon>Bacteroidota</taxon>
        <taxon>Cytophagia</taxon>
        <taxon>Cytophagales</taxon>
        <taxon>Hymenobacteraceae</taxon>
        <taxon>Adhaeribacter</taxon>
    </lineage>
</organism>
<protein>
    <recommendedName>
        <fullName evidence="3">Carboxypeptidase-like regulatory domain-containing protein</fullName>
    </recommendedName>
</protein>
<name>A0A512AZG1_9BACT</name>
<evidence type="ECO:0000313" key="1">
    <source>
        <dbReference type="EMBL" id="GEO04907.1"/>
    </source>
</evidence>
<gene>
    <name evidence="1" type="ORF">AAE02nite_25710</name>
</gene>
<dbReference type="AlphaFoldDB" id="A0A512AZG1"/>
<dbReference type="SUPFAM" id="SSF49464">
    <property type="entry name" value="Carboxypeptidase regulatory domain-like"/>
    <property type="match status" value="1"/>
</dbReference>
<reference evidence="1 2" key="1">
    <citation type="submission" date="2019-07" db="EMBL/GenBank/DDBJ databases">
        <title>Whole genome shotgun sequence of Adhaeribacter aerolatus NBRC 106133.</title>
        <authorList>
            <person name="Hosoyama A."/>
            <person name="Uohara A."/>
            <person name="Ohji S."/>
            <person name="Ichikawa N."/>
        </authorList>
    </citation>
    <scope>NUCLEOTIDE SEQUENCE [LARGE SCALE GENOMIC DNA]</scope>
    <source>
        <strain evidence="1 2">NBRC 106133</strain>
    </source>
</reference>
<accession>A0A512AZG1</accession>
<evidence type="ECO:0008006" key="3">
    <source>
        <dbReference type="Google" id="ProtNLM"/>
    </source>
</evidence>
<keyword evidence="2" id="KW-1185">Reference proteome</keyword>
<dbReference type="InterPro" id="IPR008969">
    <property type="entry name" value="CarboxyPept-like_regulatory"/>
</dbReference>
<dbReference type="Pfam" id="PF13715">
    <property type="entry name" value="CarbopepD_reg_2"/>
    <property type="match status" value="1"/>
</dbReference>
<sequence length="230" mass="25732">MFNFINILSPSANGYVKVLACLLLVLFGFLATTEVKAQGKPKVVQFSGIVATGDSLYGVPGVTVYVPKAGRGTVTNDYGYFSLAVLAGDSIVVRAVGYRHLTVKIPRNYDKQSYSVVLELKEDVNVLPEVRVWPYPTEKDFKQAFMNLKLPTKDLTGPERSLNEKLMAEIFNNTPVSASANFRNTMDMQQLQYDRNRGIAPNPYTNNPLLNPLSWFKFINQVKNGDLKRK</sequence>
<evidence type="ECO:0000313" key="2">
    <source>
        <dbReference type="Proteomes" id="UP000321532"/>
    </source>
</evidence>
<dbReference type="OrthoDB" id="1115630at2"/>
<dbReference type="RefSeq" id="WP_146898167.1">
    <property type="nucleotide sequence ID" value="NZ_BJYS01000018.1"/>
</dbReference>